<dbReference type="InterPro" id="IPR036651">
    <property type="entry name" value="Gln_synt_N_sf"/>
</dbReference>
<evidence type="ECO:0000256" key="7">
    <source>
        <dbReference type="RuleBase" id="RU000384"/>
    </source>
</evidence>
<dbReference type="Gene3D" id="3.30.590.10">
    <property type="entry name" value="Glutamine synthetase/guanido kinase, catalytic domain"/>
    <property type="match status" value="1"/>
</dbReference>
<feature type="domain" description="GS catalytic" evidence="8">
    <location>
        <begin position="126"/>
        <end position="487"/>
    </location>
</feature>
<proteinExistence type="inferred from homology"/>
<organism evidence="9 10">
    <name type="scientific">Paragonimus westermani</name>
    <dbReference type="NCBI Taxonomy" id="34504"/>
    <lineage>
        <taxon>Eukaryota</taxon>
        <taxon>Metazoa</taxon>
        <taxon>Spiralia</taxon>
        <taxon>Lophotrochozoa</taxon>
        <taxon>Platyhelminthes</taxon>
        <taxon>Trematoda</taxon>
        <taxon>Digenea</taxon>
        <taxon>Plagiorchiida</taxon>
        <taxon>Troglotremata</taxon>
        <taxon>Troglotrematidae</taxon>
        <taxon>Paragonimus</taxon>
    </lineage>
</organism>
<comment type="subunit">
    <text evidence="3">Dodecamer. Interacts with BFSP2 and VIM.</text>
</comment>
<dbReference type="GO" id="GO:0004356">
    <property type="term" value="F:glutamine synthetase activity"/>
    <property type="evidence" value="ECO:0007669"/>
    <property type="project" value="InterPro"/>
</dbReference>
<dbReference type="InterPro" id="IPR014746">
    <property type="entry name" value="Gln_synth/guanido_kin_cat_dom"/>
</dbReference>
<gene>
    <name evidence="9" type="ORF">DEA37_0002093</name>
</gene>
<dbReference type="Gene3D" id="3.10.20.70">
    <property type="entry name" value="Glutamine synthetase, N-terminal domain"/>
    <property type="match status" value="1"/>
</dbReference>
<dbReference type="InterPro" id="IPR008146">
    <property type="entry name" value="Gln_synth_cat_dom"/>
</dbReference>
<dbReference type="GO" id="GO:0016020">
    <property type="term" value="C:membrane"/>
    <property type="evidence" value="ECO:0007669"/>
    <property type="project" value="TreeGrafter"/>
</dbReference>
<dbReference type="SUPFAM" id="SSF54368">
    <property type="entry name" value="Glutamine synthetase, N-terminal domain"/>
    <property type="match status" value="1"/>
</dbReference>
<evidence type="ECO:0000256" key="2">
    <source>
        <dbReference type="ARBA" id="ARBA00037583"/>
    </source>
</evidence>
<evidence type="ECO:0000313" key="10">
    <source>
        <dbReference type="Proteomes" id="UP000324629"/>
    </source>
</evidence>
<name>A0A5J4NYP7_9TREM</name>
<evidence type="ECO:0000259" key="8">
    <source>
        <dbReference type="PROSITE" id="PS51987"/>
    </source>
</evidence>
<dbReference type="Proteomes" id="UP000324629">
    <property type="component" value="Unassembled WGS sequence"/>
</dbReference>
<sequence>MGNRSKRTDETNLPAKEDELHRYNFVRLYLADMNGIQLSKVVPSRHADKILSNHCEIYSGVLQMGPRFEINLVPEILEKKHENGYLVPDISTCHPCPWACRHQNINVCGIVCEINWQDGTVVQGHPRTVARRLLSELAQKHNLELFSGFEPEFRVFRSEGFQEACAFPTANSSDKQDSVQFKSPKPYSNVFDMYRSGALSVYEPFLFDLDQQLKAARVDAEEFTHEHGTAQLEIPLIPQYGIRSADSYFIFKQAVREVAKGHNMRVSFMTMPILNEAASGCHFNHSLWDRKTGRNVLFDAENDEKLSQLSRYWIGGLIAHMPALTALCSPTVNCYRRFNGNFTPTSIDWDINDRFVALRVKNVDENRTYIENRLCSSASCSYHVLAATVAAGMDGIERKLEPPKRGKKTVAEEGCEPDRLKLPKTLREAIESLKADKILVNRLGTQFVDWFIRTKQYGDLQTLADVDIESDSERILAYERYEYLEFI</sequence>
<evidence type="ECO:0000256" key="5">
    <source>
        <dbReference type="ARBA" id="ARBA00042675"/>
    </source>
</evidence>
<dbReference type="GO" id="GO:0006542">
    <property type="term" value="P:glutamine biosynthetic process"/>
    <property type="evidence" value="ECO:0007669"/>
    <property type="project" value="InterPro"/>
</dbReference>
<evidence type="ECO:0000256" key="6">
    <source>
        <dbReference type="PROSITE-ProRule" id="PRU01331"/>
    </source>
</evidence>
<protein>
    <recommendedName>
        <fullName evidence="4">Lengsin</fullName>
    </recommendedName>
    <alternativeName>
        <fullName evidence="5">Glutamate-ammonia ligase domain-containing protein 1</fullName>
    </alternativeName>
</protein>
<dbReference type="PROSITE" id="PS51987">
    <property type="entry name" value="GS_CATALYTIC"/>
    <property type="match status" value="1"/>
</dbReference>
<comment type="caution">
    <text evidence="9">The sequence shown here is derived from an EMBL/GenBank/DDBJ whole genome shotgun (WGS) entry which is preliminary data.</text>
</comment>
<dbReference type="AlphaFoldDB" id="A0A5J4NYP7"/>
<dbReference type="EMBL" id="QNGE01000402">
    <property type="protein sequence ID" value="KAA3680601.1"/>
    <property type="molecule type" value="Genomic_DNA"/>
</dbReference>
<dbReference type="Pfam" id="PF00120">
    <property type="entry name" value="Gln-synt_C"/>
    <property type="match status" value="1"/>
</dbReference>
<evidence type="ECO:0000256" key="1">
    <source>
        <dbReference type="ARBA" id="ARBA00009897"/>
    </source>
</evidence>
<dbReference type="GO" id="GO:0005737">
    <property type="term" value="C:cytoplasm"/>
    <property type="evidence" value="ECO:0007669"/>
    <property type="project" value="TreeGrafter"/>
</dbReference>
<accession>A0A5J4NYP7</accession>
<comment type="function">
    <text evidence="2">May act as a component of the cytoskeleton or as a chaperone for the reorganization of intermediate filament proteins during terminal differentiation in the lens. Does not seem to have enzymatic activity.</text>
</comment>
<evidence type="ECO:0000256" key="4">
    <source>
        <dbReference type="ARBA" id="ARBA00039404"/>
    </source>
</evidence>
<dbReference type="SMART" id="SM01230">
    <property type="entry name" value="Gln-synt_C"/>
    <property type="match status" value="1"/>
</dbReference>
<evidence type="ECO:0000313" key="9">
    <source>
        <dbReference type="EMBL" id="KAA3680601.1"/>
    </source>
</evidence>
<reference evidence="9 10" key="1">
    <citation type="journal article" date="2019" name="Gigascience">
        <title>Whole-genome sequence of the oriental lung fluke Paragonimus westermani.</title>
        <authorList>
            <person name="Oey H."/>
            <person name="Zakrzewski M."/>
            <person name="Narain K."/>
            <person name="Devi K.R."/>
            <person name="Agatsuma T."/>
            <person name="Nawaratna S."/>
            <person name="Gobert G.N."/>
            <person name="Jones M.K."/>
            <person name="Ragan M.A."/>
            <person name="McManus D.P."/>
            <person name="Krause L."/>
        </authorList>
    </citation>
    <scope>NUCLEOTIDE SEQUENCE [LARGE SCALE GENOMIC DNA]</scope>
    <source>
        <strain evidence="9 10">IND2009</strain>
    </source>
</reference>
<comment type="similarity">
    <text evidence="1 6 7">Belongs to the glutamine synthetase family.</text>
</comment>
<keyword evidence="10" id="KW-1185">Reference proteome</keyword>
<evidence type="ECO:0000256" key="3">
    <source>
        <dbReference type="ARBA" id="ARBA00038790"/>
    </source>
</evidence>
<dbReference type="PANTHER" id="PTHR43407">
    <property type="entry name" value="GLUTAMINE SYNTHETASE"/>
    <property type="match status" value="1"/>
</dbReference>
<dbReference type="PANTHER" id="PTHR43407:SF1">
    <property type="entry name" value="LENGSIN"/>
    <property type="match status" value="1"/>
</dbReference>
<dbReference type="SUPFAM" id="SSF55931">
    <property type="entry name" value="Glutamine synthetase/guanido kinase"/>
    <property type="match status" value="1"/>
</dbReference>